<dbReference type="AlphaFoldDB" id="A0A8I0T2A9"/>
<dbReference type="PROSITE" id="PS51257">
    <property type="entry name" value="PROKAR_LIPOPROTEIN"/>
    <property type="match status" value="1"/>
</dbReference>
<evidence type="ECO:0000256" key="2">
    <source>
        <dbReference type="SAM" id="MobiDB-lite"/>
    </source>
</evidence>
<name>A0A8I0T2A9_CITAM</name>
<feature type="coiled-coil region" evidence="1">
    <location>
        <begin position="250"/>
        <end position="306"/>
    </location>
</feature>
<gene>
    <name evidence="3" type="ORF">FOT72_22200</name>
</gene>
<sequence length="347" mass="39303">MKRNLLSTAIGCALLLTGVVGCDDNKKVESTPPPSTSAATPAPEKPTTSSDVSKNEEKSMDSEHVINEKMRVYIECYNDIDETIYRTIQSYAIWLADFKKGPTGKEAYVYGIAKITNNLEKCRADMSEVAALKPELEPIDKAALPYINSAIDMVKIINTMNQYYEQQDYKDDAFVKAKALHTEFMQAFSTFKPTSDAYSAAIHEINDRRQEQRLQKIEAQEGKSLNYYSLSIMLISKKINQALQSDRFDADVAMKQVQDLSQQIEQLKATLGDSKNGSQDQASTFIDAAEKYLLDAKKRVRRIRDKTPLTMEEEMLMDGSPQMVEGSFEKMMDSYNQMVTWFNAMNR</sequence>
<organism evidence="3 4">
    <name type="scientific">Citrobacter amalonaticus</name>
    <dbReference type="NCBI Taxonomy" id="35703"/>
    <lineage>
        <taxon>Bacteria</taxon>
        <taxon>Pseudomonadati</taxon>
        <taxon>Pseudomonadota</taxon>
        <taxon>Gammaproteobacteria</taxon>
        <taxon>Enterobacterales</taxon>
        <taxon>Enterobacteriaceae</taxon>
        <taxon>Citrobacter</taxon>
    </lineage>
</organism>
<feature type="compositionally biased region" description="Low complexity" evidence="2">
    <location>
        <begin position="36"/>
        <end position="50"/>
    </location>
</feature>
<proteinExistence type="predicted"/>
<dbReference type="Pfam" id="PF12889">
    <property type="entry name" value="DUF3829"/>
    <property type="match status" value="1"/>
</dbReference>
<feature type="region of interest" description="Disordered" evidence="2">
    <location>
        <begin position="27"/>
        <end position="61"/>
    </location>
</feature>
<dbReference type="EMBL" id="VKME01000025">
    <property type="protein sequence ID" value="MBE0130695.1"/>
    <property type="molecule type" value="Genomic_DNA"/>
</dbReference>
<protein>
    <submittedName>
        <fullName evidence="3">DUF3829 domain-containing protein</fullName>
    </submittedName>
</protein>
<reference evidence="3" key="1">
    <citation type="submission" date="2019-07" db="EMBL/GenBank/DDBJ databases">
        <title>KPC-2 carbapenem resistent Enterobacterales isolates from Germany.</title>
        <authorList>
            <person name="Yao Y."/>
            <person name="Falgenhauer L."/>
            <person name="Imirzalioglu C."/>
            <person name="Chakraborty T."/>
        </authorList>
    </citation>
    <scope>NUCLEOTIDE SEQUENCE</scope>
    <source>
        <strain evidence="3">CA13304</strain>
    </source>
</reference>
<dbReference type="Proteomes" id="UP000656723">
    <property type="component" value="Unassembled WGS sequence"/>
</dbReference>
<comment type="caution">
    <text evidence="3">The sequence shown here is derived from an EMBL/GenBank/DDBJ whole genome shotgun (WGS) entry which is preliminary data.</text>
</comment>
<evidence type="ECO:0000256" key="1">
    <source>
        <dbReference type="SAM" id="Coils"/>
    </source>
</evidence>
<evidence type="ECO:0000313" key="4">
    <source>
        <dbReference type="Proteomes" id="UP000656723"/>
    </source>
</evidence>
<accession>A0A8I0T2A9</accession>
<dbReference type="InterPro" id="IPR024291">
    <property type="entry name" value="DUF3829"/>
</dbReference>
<dbReference type="OrthoDB" id="8004422at2"/>
<dbReference type="RefSeq" id="WP_071887599.1">
    <property type="nucleotide sequence ID" value="NZ_CP014015.2"/>
</dbReference>
<keyword evidence="1" id="KW-0175">Coiled coil</keyword>
<evidence type="ECO:0000313" key="3">
    <source>
        <dbReference type="EMBL" id="MBE0130695.1"/>
    </source>
</evidence>